<reference evidence="1 2" key="1">
    <citation type="journal article" date="2013" name="BMC Genomics">
        <title>Reconstruction of the lipid metabolism for the microalga Monoraphidium neglectum from its genome sequence reveals characteristics suitable for biofuel production.</title>
        <authorList>
            <person name="Bogen C."/>
            <person name="Al-Dilaimi A."/>
            <person name="Albersmeier A."/>
            <person name="Wichmann J."/>
            <person name="Grundmann M."/>
            <person name="Rupp O."/>
            <person name="Lauersen K.J."/>
            <person name="Blifernez-Klassen O."/>
            <person name="Kalinowski J."/>
            <person name="Goesmann A."/>
            <person name="Mussgnug J.H."/>
            <person name="Kruse O."/>
        </authorList>
    </citation>
    <scope>NUCLEOTIDE SEQUENCE [LARGE SCALE GENOMIC DNA]</scope>
    <source>
        <strain evidence="1 2">SAG 48.87</strain>
    </source>
</reference>
<dbReference type="EMBL" id="KK100230">
    <property type="protein sequence ID" value="KIZ07819.1"/>
    <property type="molecule type" value="Genomic_DNA"/>
</dbReference>
<sequence length="225" mass="24077">MPAAAYDFEVPPRDTITGAGEIGADAVKGGEPTFVSHTSRWAQRWCSLQALDLDIGAMSGYMHLGDLLQVPAAAPPAATLVTLTITAPSHFGGIATGAGDPAADALAPLGAFARLELLTLMFEDRTVPGGFNLFGFVRLDDAKLRLLLGPPRPVCTRGPTLRSISVRLTKQQVVLPRCSEHIVQLPPPVSWACCEELQGAHPGLRFEIAKLRPARVFRDSKCEED</sequence>
<name>A0A0D2LNG9_9CHLO</name>
<dbReference type="Proteomes" id="UP000054498">
    <property type="component" value="Unassembled WGS sequence"/>
</dbReference>
<evidence type="ECO:0000313" key="1">
    <source>
        <dbReference type="EMBL" id="KIZ07819.1"/>
    </source>
</evidence>
<gene>
    <name evidence="1" type="ORF">MNEG_0143</name>
</gene>
<proteinExistence type="predicted"/>
<dbReference type="GeneID" id="25726261"/>
<dbReference type="RefSeq" id="XP_013906838.1">
    <property type="nucleotide sequence ID" value="XM_014051384.1"/>
</dbReference>
<evidence type="ECO:0000313" key="2">
    <source>
        <dbReference type="Proteomes" id="UP000054498"/>
    </source>
</evidence>
<accession>A0A0D2LNG9</accession>
<organism evidence="1 2">
    <name type="scientific">Monoraphidium neglectum</name>
    <dbReference type="NCBI Taxonomy" id="145388"/>
    <lineage>
        <taxon>Eukaryota</taxon>
        <taxon>Viridiplantae</taxon>
        <taxon>Chlorophyta</taxon>
        <taxon>core chlorophytes</taxon>
        <taxon>Chlorophyceae</taxon>
        <taxon>CS clade</taxon>
        <taxon>Sphaeropleales</taxon>
        <taxon>Selenastraceae</taxon>
        <taxon>Monoraphidium</taxon>
    </lineage>
</organism>
<dbReference type="AlphaFoldDB" id="A0A0D2LNG9"/>
<dbReference type="KEGG" id="mng:MNEG_0143"/>
<protein>
    <submittedName>
        <fullName evidence="1">Uncharacterized protein</fullName>
    </submittedName>
</protein>
<keyword evidence="2" id="KW-1185">Reference proteome</keyword>